<evidence type="ECO:0000313" key="2">
    <source>
        <dbReference type="EMBL" id="MFC3550435.1"/>
    </source>
</evidence>
<sequence>MTQITTEQVTTEQVTVKQVTVIGLGQMGSTLAQLLLDSGYRVTVWNRTEAKADALVAGIGPTFADFLKYEGEVIQSGDFTVGESPLSISVEATECIARAARESGINDEFPVFAADLFQRAGYADQELAAMIKLLRGEAGAGTATAQAA</sequence>
<organism evidence="2 3">
    <name type="scientific">Lysobacter cavernae</name>
    <dbReference type="NCBI Taxonomy" id="1685901"/>
    <lineage>
        <taxon>Bacteria</taxon>
        <taxon>Pseudomonadati</taxon>
        <taxon>Pseudomonadota</taxon>
        <taxon>Gammaproteobacteria</taxon>
        <taxon>Lysobacterales</taxon>
        <taxon>Lysobacteraceae</taxon>
        <taxon>Lysobacter</taxon>
    </lineage>
</organism>
<dbReference type="InterPro" id="IPR051265">
    <property type="entry name" value="HIBADH-related_NP60_sf"/>
</dbReference>
<dbReference type="Gene3D" id="1.10.1040.10">
    <property type="entry name" value="N-(1-d-carboxylethyl)-l-norvaline Dehydrogenase, domain 2"/>
    <property type="match status" value="1"/>
</dbReference>
<accession>A0ABV7RM25</accession>
<comment type="caution">
    <text evidence="2">The sequence shown here is derived from an EMBL/GenBank/DDBJ whole genome shotgun (WGS) entry which is preliminary data.</text>
</comment>
<evidence type="ECO:0000313" key="3">
    <source>
        <dbReference type="Proteomes" id="UP001595740"/>
    </source>
</evidence>
<gene>
    <name evidence="2" type="ORF">ACFOLC_05345</name>
</gene>
<dbReference type="Pfam" id="PF03446">
    <property type="entry name" value="NAD_binding_2"/>
    <property type="match status" value="1"/>
</dbReference>
<feature type="domain" description="6-phosphogluconate dehydrogenase NADP-binding" evidence="1">
    <location>
        <begin position="18"/>
        <end position="58"/>
    </location>
</feature>
<keyword evidence="3" id="KW-1185">Reference proteome</keyword>
<dbReference type="RefSeq" id="WP_386758198.1">
    <property type="nucleotide sequence ID" value="NZ_JBHRXK010000002.1"/>
</dbReference>
<dbReference type="SUPFAM" id="SSF51735">
    <property type="entry name" value="NAD(P)-binding Rossmann-fold domains"/>
    <property type="match status" value="1"/>
</dbReference>
<reference evidence="3" key="1">
    <citation type="journal article" date="2019" name="Int. J. Syst. Evol. Microbiol.">
        <title>The Global Catalogue of Microorganisms (GCM) 10K type strain sequencing project: providing services to taxonomists for standard genome sequencing and annotation.</title>
        <authorList>
            <consortium name="The Broad Institute Genomics Platform"/>
            <consortium name="The Broad Institute Genome Sequencing Center for Infectious Disease"/>
            <person name="Wu L."/>
            <person name="Ma J."/>
        </authorList>
    </citation>
    <scope>NUCLEOTIDE SEQUENCE [LARGE SCALE GENOMIC DNA]</scope>
    <source>
        <strain evidence="3">KCTC 42875</strain>
    </source>
</reference>
<protein>
    <submittedName>
        <fullName evidence="2">NAD(P)-binding domain-containing protein</fullName>
    </submittedName>
</protein>
<dbReference type="Proteomes" id="UP001595740">
    <property type="component" value="Unassembled WGS sequence"/>
</dbReference>
<dbReference type="InterPro" id="IPR036291">
    <property type="entry name" value="NAD(P)-bd_dom_sf"/>
</dbReference>
<dbReference type="PANTHER" id="PTHR43580:SF2">
    <property type="entry name" value="CYTOKINE-LIKE NUCLEAR FACTOR N-PAC"/>
    <property type="match status" value="1"/>
</dbReference>
<proteinExistence type="predicted"/>
<dbReference type="InterPro" id="IPR013328">
    <property type="entry name" value="6PGD_dom2"/>
</dbReference>
<dbReference type="EMBL" id="JBHRXK010000002">
    <property type="protein sequence ID" value="MFC3550435.1"/>
    <property type="molecule type" value="Genomic_DNA"/>
</dbReference>
<evidence type="ECO:0000259" key="1">
    <source>
        <dbReference type="Pfam" id="PF03446"/>
    </source>
</evidence>
<dbReference type="InterPro" id="IPR006115">
    <property type="entry name" value="6PGDH_NADP-bd"/>
</dbReference>
<name>A0ABV7RM25_9GAMM</name>
<dbReference type="PANTHER" id="PTHR43580">
    <property type="entry name" value="OXIDOREDUCTASE GLYR1-RELATED"/>
    <property type="match status" value="1"/>
</dbReference>